<dbReference type="eggNOG" id="COG2199">
    <property type="taxonomic scope" value="Bacteria"/>
</dbReference>
<reference evidence="5 6" key="1">
    <citation type="submission" date="2013-04" db="EMBL/GenBank/DDBJ databases">
        <title>The Genome Sequence of Enterorhabdus caecimuris B7.</title>
        <authorList>
            <consortium name="The Broad Institute Genomics Platform"/>
            <consortium name="The Broad Institute Genome Sequencing Center for Infectious Disease"/>
            <person name="Earl A."/>
            <person name="Xavier R."/>
            <person name="Elson C."/>
            <person name="Duck W."/>
            <person name="Walker B."/>
            <person name="Young S."/>
            <person name="Zeng Q."/>
            <person name="Gargeya S."/>
            <person name="Fitzgerald M."/>
            <person name="Haas B."/>
            <person name="Abouelleil A."/>
            <person name="Allen A.W."/>
            <person name="Alvarado L."/>
            <person name="Arachchi H.M."/>
            <person name="Berlin A.M."/>
            <person name="Chapman S.B."/>
            <person name="Gainer-Dewar J."/>
            <person name="Goldberg J."/>
            <person name="Griggs A."/>
            <person name="Gujja S."/>
            <person name="Hansen M."/>
            <person name="Howarth C."/>
            <person name="Imamovic A."/>
            <person name="Ireland A."/>
            <person name="Larimer J."/>
            <person name="McCowan C."/>
            <person name="Murphy C."/>
            <person name="Pearson M."/>
            <person name="Poon T.W."/>
            <person name="Priest M."/>
            <person name="Roberts A."/>
            <person name="Saif S."/>
            <person name="Shea T."/>
            <person name="Sisk P."/>
            <person name="Sykes S."/>
            <person name="Wortman J."/>
            <person name="Nusbaum C."/>
            <person name="Birren B."/>
        </authorList>
    </citation>
    <scope>NUCLEOTIDE SEQUENCE [LARGE SCALE GENOMIC DNA]</scope>
    <source>
        <strain evidence="5 6">B7</strain>
    </source>
</reference>
<dbReference type="InterPro" id="IPR043128">
    <property type="entry name" value="Rev_trsase/Diguanyl_cyclase"/>
</dbReference>
<feature type="modified residue" description="4-aspartylphosphate" evidence="1">
    <location>
        <position position="75"/>
    </location>
</feature>
<dbReference type="GeneID" id="82191241"/>
<dbReference type="Pfam" id="PF13487">
    <property type="entry name" value="HD_5"/>
    <property type="match status" value="1"/>
</dbReference>
<dbReference type="InterPro" id="IPR037522">
    <property type="entry name" value="HD_GYP_dom"/>
</dbReference>
<dbReference type="PROSITE" id="PS50887">
    <property type="entry name" value="GGDEF"/>
    <property type="match status" value="1"/>
</dbReference>
<dbReference type="AlphaFoldDB" id="R9KUG7"/>
<dbReference type="InterPro" id="IPR003607">
    <property type="entry name" value="HD/PDEase_dom"/>
</dbReference>
<dbReference type="InterPro" id="IPR011006">
    <property type="entry name" value="CheY-like_superfamily"/>
</dbReference>
<evidence type="ECO:0000313" key="6">
    <source>
        <dbReference type="Proteomes" id="UP000014204"/>
    </source>
</evidence>
<evidence type="ECO:0000259" key="3">
    <source>
        <dbReference type="PROSITE" id="PS50887"/>
    </source>
</evidence>
<feature type="domain" description="HD-GYP" evidence="4">
    <location>
        <begin position="162"/>
        <end position="370"/>
    </location>
</feature>
<dbReference type="InterPro" id="IPR001789">
    <property type="entry name" value="Sig_transdc_resp-reg_receiver"/>
</dbReference>
<evidence type="ECO:0000259" key="4">
    <source>
        <dbReference type="PROSITE" id="PS51832"/>
    </source>
</evidence>
<dbReference type="SUPFAM" id="SSF52172">
    <property type="entry name" value="CheY-like"/>
    <property type="match status" value="1"/>
</dbReference>
<comment type="caution">
    <text evidence="5">The sequence shown here is derived from an EMBL/GenBank/DDBJ whole genome shotgun (WGS) entry which is preliminary data.</text>
</comment>
<feature type="domain" description="Response regulatory" evidence="2">
    <location>
        <begin position="25"/>
        <end position="142"/>
    </location>
</feature>
<dbReference type="GO" id="GO:0000160">
    <property type="term" value="P:phosphorelay signal transduction system"/>
    <property type="evidence" value="ECO:0007669"/>
    <property type="project" value="InterPro"/>
</dbReference>
<protein>
    <submittedName>
        <fullName evidence="5">Diguanylate cyclase (GGDEF) domain-containing protein</fullName>
    </submittedName>
</protein>
<dbReference type="eggNOG" id="COG3437">
    <property type="taxonomic scope" value="Bacteria"/>
</dbReference>
<dbReference type="SMART" id="SM00448">
    <property type="entry name" value="REC"/>
    <property type="match status" value="1"/>
</dbReference>
<dbReference type="RefSeq" id="WP_016310012.1">
    <property type="nucleotide sequence ID" value="NZ_KE159646.1"/>
</dbReference>
<dbReference type="InterPro" id="IPR000160">
    <property type="entry name" value="GGDEF_dom"/>
</dbReference>
<organism evidence="5 6">
    <name type="scientific">Adlercreutzia caecimuris B7</name>
    <dbReference type="NCBI Taxonomy" id="1235794"/>
    <lineage>
        <taxon>Bacteria</taxon>
        <taxon>Bacillati</taxon>
        <taxon>Actinomycetota</taxon>
        <taxon>Coriobacteriia</taxon>
        <taxon>Eggerthellales</taxon>
        <taxon>Eggerthellaceae</taxon>
        <taxon>Adlercreutzia</taxon>
    </lineage>
</organism>
<dbReference type="SUPFAM" id="SSF55073">
    <property type="entry name" value="Nucleotide cyclase"/>
    <property type="match status" value="1"/>
</dbReference>
<name>R9KUG7_9ACTN</name>
<dbReference type="PROSITE" id="PS51832">
    <property type="entry name" value="HD_GYP"/>
    <property type="match status" value="1"/>
</dbReference>
<dbReference type="Pfam" id="PF00990">
    <property type="entry name" value="GGDEF"/>
    <property type="match status" value="1"/>
</dbReference>
<dbReference type="STRING" id="1235794.C811_01823"/>
<dbReference type="PATRIC" id="fig|1235794.3.peg.1796"/>
<keyword evidence="1" id="KW-0597">Phosphoprotein</keyword>
<gene>
    <name evidence="5" type="ORF">C811_01823</name>
</gene>
<dbReference type="Gene3D" id="3.30.70.270">
    <property type="match status" value="1"/>
</dbReference>
<dbReference type="PROSITE" id="PS50110">
    <property type="entry name" value="RESPONSE_REGULATORY"/>
    <property type="match status" value="1"/>
</dbReference>
<dbReference type="SUPFAM" id="SSF109604">
    <property type="entry name" value="HD-domain/PDEase-like"/>
    <property type="match status" value="1"/>
</dbReference>
<dbReference type="Gene3D" id="1.10.3210.10">
    <property type="entry name" value="Hypothetical protein af1432"/>
    <property type="match status" value="1"/>
</dbReference>
<dbReference type="EMBL" id="ASSY01000009">
    <property type="protein sequence ID" value="EOS50199.1"/>
    <property type="molecule type" value="Genomic_DNA"/>
</dbReference>
<dbReference type="Pfam" id="PF00072">
    <property type="entry name" value="Response_reg"/>
    <property type="match status" value="1"/>
</dbReference>
<evidence type="ECO:0000259" key="2">
    <source>
        <dbReference type="PROSITE" id="PS50110"/>
    </source>
</evidence>
<dbReference type="CDD" id="cd00077">
    <property type="entry name" value="HDc"/>
    <property type="match status" value="1"/>
</dbReference>
<dbReference type="SMART" id="SM00267">
    <property type="entry name" value="GGDEF"/>
    <property type="match status" value="1"/>
</dbReference>
<dbReference type="PANTHER" id="PTHR45228">
    <property type="entry name" value="CYCLIC DI-GMP PHOSPHODIESTERASE TM_0186-RELATED"/>
    <property type="match status" value="1"/>
</dbReference>
<dbReference type="Gene3D" id="3.40.50.2300">
    <property type="match status" value="1"/>
</dbReference>
<dbReference type="NCBIfam" id="TIGR00254">
    <property type="entry name" value="GGDEF"/>
    <property type="match status" value="1"/>
</dbReference>
<dbReference type="InterPro" id="IPR029787">
    <property type="entry name" value="Nucleotide_cyclase"/>
</dbReference>
<feature type="domain" description="GGDEF" evidence="3">
    <location>
        <begin position="568"/>
        <end position="694"/>
    </location>
</feature>
<dbReference type="HOGENOM" id="CLU_000445_92_10_11"/>
<sequence length="727" mass="81845">MGTEPPASPGWKEKAIITSLNEKQTILIVDDSMLNRALLADMIGDAYRIVEAEDGKQAVAALQKEGTGISLVLLDYVMPQMNGFDVLEVMNRNGWIKDIPVIMVSAESDAAYIERAYELGVTDFINRPYDVNIVRRRVMNTLMLYQKQRTLMGMVADQIYEREKSNNLMVYILSHIVEFRNGESGMHVLNVQAMTEMILTQLVSMTDQYPLTAEDISLITMASSLHDIGKIAIPEEILNKPGRFTDEEFAIMKTHSAVGSDMLDDLELYKDEKLVRVARDICRWHHERWDGRGYPDGLAGEEIPISAQVVALADVYDALTSPRVYKPPFSHEEALRMIREGECGSFNPLILECLTAVAGDLESRLNRGVTGREISVDALRPRGTDVDEGSATASSRTLELLDYERMKYHFFASMSNEVQFEFTEEPPMIVLSDWGDRKLGLPEIVMDPYHDEGFCAVFGRENLEKLNRLLRATTPENPVIDMEVEVTVEGETRWLHALVRALWSEDAEPVYLGSIGKFIDIDDRQAELRDLQFKAYHDPLTEVVNGAFARKVITERLGEGDECDRDTDRHVLLLCDLDFFKQANDTRGHQFGDRVLQHFASQLQESVRGQDVVARVGGDEFLVCMDCPVDPRPLIERIHGSLEGEFEGFPLSVSMGVATTDDGVRDYDELFRRADVALYHKKRGGRSGFVFYGDLTDEERGSLLECEHTALSGIDADEEGDASPADR</sequence>
<proteinExistence type="predicted"/>
<dbReference type="SMART" id="SM00471">
    <property type="entry name" value="HDc"/>
    <property type="match status" value="1"/>
</dbReference>
<dbReference type="CDD" id="cd01949">
    <property type="entry name" value="GGDEF"/>
    <property type="match status" value="1"/>
</dbReference>
<evidence type="ECO:0000313" key="5">
    <source>
        <dbReference type="EMBL" id="EOS50199.1"/>
    </source>
</evidence>
<accession>R9KUG7</accession>
<dbReference type="Proteomes" id="UP000014204">
    <property type="component" value="Unassembled WGS sequence"/>
</dbReference>
<keyword evidence="6" id="KW-1185">Reference proteome</keyword>
<evidence type="ECO:0000256" key="1">
    <source>
        <dbReference type="PROSITE-ProRule" id="PRU00169"/>
    </source>
</evidence>
<dbReference type="InterPro" id="IPR052020">
    <property type="entry name" value="Cyclic_di-GMP/3'3'-cGAMP_PDE"/>
</dbReference>